<dbReference type="AlphaFoldDB" id="A0A0N7L865"/>
<dbReference type="GO" id="GO:0060294">
    <property type="term" value="P:cilium movement involved in cell motility"/>
    <property type="evidence" value="ECO:0007669"/>
    <property type="project" value="TreeGrafter"/>
</dbReference>
<dbReference type="OrthoDB" id="366230at2759"/>
<dbReference type="GeneID" id="36401856"/>
<name>A0A0N7L865_PLAHL</name>
<dbReference type="PANTHER" id="PTHR12442">
    <property type="entry name" value="DYNEIN INTERMEDIATE CHAIN"/>
    <property type="match status" value="1"/>
</dbReference>
<dbReference type="SUPFAM" id="SSF50978">
    <property type="entry name" value="WD40 repeat-like"/>
    <property type="match status" value="1"/>
</dbReference>
<keyword evidence="4" id="KW-0677">Repeat</keyword>
<evidence type="ECO:0000256" key="5">
    <source>
        <dbReference type="SAM" id="MobiDB-lite"/>
    </source>
</evidence>
<evidence type="ECO:0000256" key="3">
    <source>
        <dbReference type="ARBA" id="ARBA00022574"/>
    </source>
</evidence>
<evidence type="ECO:0000256" key="2">
    <source>
        <dbReference type="ARBA" id="ARBA00022490"/>
    </source>
</evidence>
<dbReference type="Gene3D" id="2.130.10.10">
    <property type="entry name" value="YVTN repeat-like/Quinoprotein amine dehydrogenase"/>
    <property type="match status" value="2"/>
</dbReference>
<dbReference type="InterPro" id="IPR050687">
    <property type="entry name" value="Dynein_IC"/>
</dbReference>
<proteinExistence type="predicted"/>
<keyword evidence="3" id="KW-0853">WD repeat</keyword>
<dbReference type="InterPro" id="IPR001680">
    <property type="entry name" value="WD40_rpt"/>
</dbReference>
<evidence type="ECO:0000256" key="4">
    <source>
        <dbReference type="ARBA" id="ARBA00022737"/>
    </source>
</evidence>
<dbReference type="GO" id="GO:0045504">
    <property type="term" value="F:dynein heavy chain binding"/>
    <property type="evidence" value="ECO:0007669"/>
    <property type="project" value="TreeGrafter"/>
</dbReference>
<dbReference type="GO" id="GO:0045503">
    <property type="term" value="F:dynein light chain binding"/>
    <property type="evidence" value="ECO:0007669"/>
    <property type="project" value="TreeGrafter"/>
</dbReference>
<dbReference type="RefSeq" id="XP_024585380.1">
    <property type="nucleotide sequence ID" value="XM_024720153.1"/>
</dbReference>
<dbReference type="STRING" id="4781.A0A0N7L865"/>
<evidence type="ECO:0000313" key="7">
    <source>
        <dbReference type="Proteomes" id="UP000054928"/>
    </source>
</evidence>
<evidence type="ECO:0000313" key="6">
    <source>
        <dbReference type="EMBL" id="CEG49011.1"/>
    </source>
</evidence>
<feature type="region of interest" description="Disordered" evidence="5">
    <location>
        <begin position="737"/>
        <end position="760"/>
    </location>
</feature>
<sequence length="874" mass="98786">MKDSKTPPEGTRPLMISMREMETLGLKTGSGLRDTVEYRIFSRQNVLNEIAQVGFMSPFHTFRTEIRNITFGDDLLVIADREEKYGENWLLCLTEQAFESQLEQLKYREKDHVEIQEKDKSDDVDEFDISMIVYEDKPILTRPWSSPTIRETYEQVLGLNIRSTRPLIAMSVTKISDELNAEYKFSDRDADQCFVEWRQHKDPNYELIRAEQDVGLQCTLPLVDNSTQTSWFRSINSALQYEPMILSTAQCQVEMESDKMHEFLTRVLPLIERVLQQNEALDVFLDPFAHLLEEEDTLINTQTHENGMRELRSFTDLVYSKNKTLRAIDWHPKRYGIVAVAATTNASFAKRLDLFDTIESSYILIWNFVDLIHPQIMLESPQDVMTMRFNPTAPHIVAAGLYNGQVLVWDFLKMESILLNTKPPKTSTTDSSSSMRNDTRKATPVKPLYVSYIDVSHRRPVADLQWLPAGVEINSRGHIVISPNSDTVTQFVTISADGQVLFWDLRFKDPKYGHSIRSKVDKSGSKDGTFDVPFVPIYSITLTKPDGPGELALQSIWLEKNHEESKNDWRPHALLRGNGSKNDDIGRGDNRNVEYVQWLCRDHTRPIFGLFASPFFPTIFLTASETHFHLWDVSHPIDESAKDTANATNGPMFVSPLTQSSITCVAFSPTRPGVLFLGKADGNLEIWDFMDQSHRSSLLIGITACALTSMEFRSQIVPSNNPLGGTINATGTGTVTNRAKATKSATGARGRTTGPVPLGTTNMKQQLVAVGDQMGNLHILEIPRVLSRPASGERGAMEMYFKRESERMRTGRNDCKVDGTINVRQKTGDDVTVFGTESGSSEKEIDATSTGTIDSFQQMETEFCREMGLETSKR</sequence>
<dbReference type="GO" id="GO:0036159">
    <property type="term" value="P:inner dynein arm assembly"/>
    <property type="evidence" value="ECO:0007669"/>
    <property type="project" value="TreeGrafter"/>
</dbReference>
<dbReference type="OMA" id="EPMLTHH"/>
<dbReference type="InterPro" id="IPR036322">
    <property type="entry name" value="WD40_repeat_dom_sf"/>
</dbReference>
<accession>A0A0N7L865</accession>
<keyword evidence="7" id="KW-1185">Reference proteome</keyword>
<evidence type="ECO:0000256" key="1">
    <source>
        <dbReference type="ARBA" id="ARBA00004496"/>
    </source>
</evidence>
<dbReference type="GO" id="GO:0036156">
    <property type="term" value="C:inner dynein arm"/>
    <property type="evidence" value="ECO:0007669"/>
    <property type="project" value="TreeGrafter"/>
</dbReference>
<organism evidence="6 7">
    <name type="scientific">Plasmopara halstedii</name>
    <name type="common">Downy mildew of sunflower</name>
    <dbReference type="NCBI Taxonomy" id="4781"/>
    <lineage>
        <taxon>Eukaryota</taxon>
        <taxon>Sar</taxon>
        <taxon>Stramenopiles</taxon>
        <taxon>Oomycota</taxon>
        <taxon>Peronosporomycetes</taxon>
        <taxon>Peronosporales</taxon>
        <taxon>Peronosporaceae</taxon>
        <taxon>Plasmopara</taxon>
    </lineage>
</organism>
<dbReference type="Proteomes" id="UP000054928">
    <property type="component" value="Unassembled WGS sequence"/>
</dbReference>
<reference evidence="7" key="1">
    <citation type="submission" date="2014-09" db="EMBL/GenBank/DDBJ databases">
        <authorList>
            <person name="Sharma Rahul"/>
            <person name="Thines Marco"/>
        </authorList>
    </citation>
    <scope>NUCLEOTIDE SEQUENCE [LARGE SCALE GENOMIC DNA]</scope>
</reference>
<protein>
    <submittedName>
        <fullName evidence="6">Cytoplasmic dynein intermediate chain</fullName>
    </submittedName>
</protein>
<comment type="subcellular location">
    <subcellularLocation>
        <location evidence="1">Cytoplasm</location>
    </subcellularLocation>
</comment>
<keyword evidence="2" id="KW-0963">Cytoplasm</keyword>
<dbReference type="SMART" id="SM00320">
    <property type="entry name" value="WD40"/>
    <property type="match status" value="4"/>
</dbReference>
<dbReference type="InterPro" id="IPR015943">
    <property type="entry name" value="WD40/YVTN_repeat-like_dom_sf"/>
</dbReference>
<dbReference type="PANTHER" id="PTHR12442:SF5">
    <property type="entry name" value="DYNEIN AXONEMAL INTERMEDIATE CHAIN 3"/>
    <property type="match status" value="1"/>
</dbReference>
<dbReference type="EMBL" id="CCYD01003042">
    <property type="protein sequence ID" value="CEG49011.1"/>
    <property type="molecule type" value="Genomic_DNA"/>
</dbReference>